<dbReference type="GO" id="GO:0005829">
    <property type="term" value="C:cytosol"/>
    <property type="evidence" value="ECO:0007669"/>
    <property type="project" value="TreeGrafter"/>
</dbReference>
<proteinExistence type="inferred from homology"/>
<organism evidence="4 5">
    <name type="scientific">Streptomyces katrae</name>
    <dbReference type="NCBI Taxonomy" id="68223"/>
    <lineage>
        <taxon>Bacteria</taxon>
        <taxon>Bacillati</taxon>
        <taxon>Actinomycetota</taxon>
        <taxon>Actinomycetes</taxon>
        <taxon>Kitasatosporales</taxon>
        <taxon>Streptomycetaceae</taxon>
        <taxon>Streptomyces</taxon>
    </lineage>
</organism>
<protein>
    <recommendedName>
        <fullName evidence="3">4'-phosphopantetheinyl transferase domain-containing protein</fullName>
    </recommendedName>
</protein>
<dbReference type="GO" id="GO:0008897">
    <property type="term" value="F:holo-[acyl-carrier-protein] synthase activity"/>
    <property type="evidence" value="ECO:0007669"/>
    <property type="project" value="InterPro"/>
</dbReference>
<evidence type="ECO:0000259" key="3">
    <source>
        <dbReference type="Pfam" id="PF01648"/>
    </source>
</evidence>
<feature type="domain" description="4'-phosphopantetheinyl transferase" evidence="3">
    <location>
        <begin position="102"/>
        <end position="194"/>
    </location>
</feature>
<evidence type="ECO:0000313" key="5">
    <source>
        <dbReference type="Proteomes" id="UP000033551"/>
    </source>
</evidence>
<accession>A0A0F4JBI5</accession>
<keyword evidence="5" id="KW-1185">Reference proteome</keyword>
<evidence type="ECO:0000256" key="2">
    <source>
        <dbReference type="ARBA" id="ARBA00022679"/>
    </source>
</evidence>
<dbReference type="InterPro" id="IPR050559">
    <property type="entry name" value="P-Pant_transferase_sf"/>
</dbReference>
<reference evidence="4 5" key="1">
    <citation type="submission" date="2015-02" db="EMBL/GenBank/DDBJ databases">
        <authorList>
            <person name="Ju K.-S."/>
            <person name="Doroghazi J.R."/>
            <person name="Metcalf W."/>
        </authorList>
    </citation>
    <scope>NUCLEOTIDE SEQUENCE [LARGE SCALE GENOMIC DNA]</scope>
    <source>
        <strain evidence="4 5">NRRL ISP-5550</strain>
    </source>
</reference>
<dbReference type="GO" id="GO:0000287">
    <property type="term" value="F:magnesium ion binding"/>
    <property type="evidence" value="ECO:0007669"/>
    <property type="project" value="InterPro"/>
</dbReference>
<dbReference type="InterPro" id="IPR037143">
    <property type="entry name" value="4-PPantetheinyl_Trfase_dom_sf"/>
</dbReference>
<dbReference type="PANTHER" id="PTHR12215">
    <property type="entry name" value="PHOSPHOPANTETHEINE TRANSFERASE"/>
    <property type="match status" value="1"/>
</dbReference>
<dbReference type="EMBL" id="JZWV01000513">
    <property type="protein sequence ID" value="KJY31164.1"/>
    <property type="molecule type" value="Genomic_DNA"/>
</dbReference>
<keyword evidence="2" id="KW-0808">Transferase</keyword>
<dbReference type="AlphaFoldDB" id="A0A0F4JBI5"/>
<name>A0A0F4JBI5_9ACTN</name>
<dbReference type="Pfam" id="PF01648">
    <property type="entry name" value="ACPS"/>
    <property type="match status" value="1"/>
</dbReference>
<dbReference type="PATRIC" id="fig|68223.7.peg.8362"/>
<sequence>MSTGPAPHPEDASVLTEAERAAAARLPADRRADALAHRATVRRILGRVLEVPPGELEFGRRPCPGCADAGHGPPYVRHPDNTLWISISHTGGCGVLVVADHPVGVDVEHEARPWSPEAAAKALTPSERAHLDSQPTPQARARAFLTCWTRKEAALKAAGIGIVTDLAAVETHPAVPGPVTLHAPPPAPPTPWYTGPVPLPPPYLASLSRSTPTAHLRLHRYGG</sequence>
<dbReference type="PANTHER" id="PTHR12215:SF10">
    <property type="entry name" value="L-AMINOADIPATE-SEMIALDEHYDE DEHYDROGENASE-PHOSPHOPANTETHEINYL TRANSFERASE"/>
    <property type="match status" value="1"/>
</dbReference>
<evidence type="ECO:0000313" key="4">
    <source>
        <dbReference type="EMBL" id="KJY31164.1"/>
    </source>
</evidence>
<dbReference type="SUPFAM" id="SSF56214">
    <property type="entry name" value="4'-phosphopantetheinyl transferase"/>
    <property type="match status" value="2"/>
</dbReference>
<dbReference type="Proteomes" id="UP000033551">
    <property type="component" value="Unassembled WGS sequence"/>
</dbReference>
<evidence type="ECO:0000256" key="1">
    <source>
        <dbReference type="ARBA" id="ARBA00010990"/>
    </source>
</evidence>
<dbReference type="InterPro" id="IPR008278">
    <property type="entry name" value="4-PPantetheinyl_Trfase_dom"/>
</dbReference>
<dbReference type="GO" id="GO:0019878">
    <property type="term" value="P:lysine biosynthetic process via aminoadipic acid"/>
    <property type="evidence" value="ECO:0007669"/>
    <property type="project" value="TreeGrafter"/>
</dbReference>
<dbReference type="Gene3D" id="3.90.470.20">
    <property type="entry name" value="4'-phosphopantetheinyl transferase domain"/>
    <property type="match status" value="2"/>
</dbReference>
<comment type="caution">
    <text evidence="4">The sequence shown here is derived from an EMBL/GenBank/DDBJ whole genome shotgun (WGS) entry which is preliminary data.</text>
</comment>
<comment type="similarity">
    <text evidence="1">Belongs to the P-Pant transferase superfamily. Gsp/Sfp/HetI/AcpT family.</text>
</comment>
<gene>
    <name evidence="4" type="ORF">VR44_18755</name>
</gene>